<evidence type="ECO:0000256" key="6">
    <source>
        <dbReference type="ARBA" id="ARBA00017157"/>
    </source>
</evidence>
<gene>
    <name evidence="18" type="ORF">HU200_060509</name>
</gene>
<dbReference type="PANTHER" id="PTHR12389">
    <property type="entry name" value="ZINC FINGER PROTEIN 294"/>
    <property type="match status" value="1"/>
</dbReference>
<reference evidence="18" key="1">
    <citation type="submission" date="2020-07" db="EMBL/GenBank/DDBJ databases">
        <title>Genome sequence and genetic diversity analysis of an under-domesticated orphan crop, white fonio (Digitaria exilis).</title>
        <authorList>
            <person name="Bennetzen J.L."/>
            <person name="Chen S."/>
            <person name="Ma X."/>
            <person name="Wang X."/>
            <person name="Yssel A.E.J."/>
            <person name="Chaluvadi S.R."/>
            <person name="Johnson M."/>
            <person name="Gangashetty P."/>
            <person name="Hamidou F."/>
            <person name="Sanogo M.D."/>
            <person name="Zwaenepoel A."/>
            <person name="Wallace J."/>
            <person name="Van De Peer Y."/>
            <person name="Van Deynze A."/>
        </authorList>
    </citation>
    <scope>NUCLEOTIDE SEQUENCE</scope>
    <source>
        <tissue evidence="18">Leaves</tissue>
    </source>
</reference>
<dbReference type="GO" id="GO:1990112">
    <property type="term" value="C:RQC complex"/>
    <property type="evidence" value="ECO:0007669"/>
    <property type="project" value="UniProtKB-UniRule"/>
</dbReference>
<dbReference type="CDD" id="cd16491">
    <property type="entry name" value="RING-CH-C4HC3_LTN1"/>
    <property type="match status" value="1"/>
</dbReference>
<comment type="catalytic activity">
    <reaction evidence="1 15">
        <text>S-ubiquitinyl-[E2 ubiquitin-conjugating enzyme]-L-cysteine + [acceptor protein]-L-lysine = [E2 ubiquitin-conjugating enzyme]-L-cysteine + N(6)-ubiquitinyl-[acceptor protein]-L-lysine.</text>
        <dbReference type="EC" id="2.3.2.27"/>
    </reaction>
</comment>
<dbReference type="SMART" id="SM00184">
    <property type="entry name" value="RING"/>
    <property type="match status" value="1"/>
</dbReference>
<dbReference type="SUPFAM" id="SSF48371">
    <property type="entry name" value="ARM repeat"/>
    <property type="match status" value="1"/>
</dbReference>
<dbReference type="Gene3D" id="3.30.40.10">
    <property type="entry name" value="Zinc/RING finger domain, C3HC4 (zinc finger)"/>
    <property type="match status" value="1"/>
</dbReference>
<dbReference type="InterPro" id="IPR013083">
    <property type="entry name" value="Znf_RING/FYVE/PHD"/>
</dbReference>
<dbReference type="OrthoDB" id="6108at2759"/>
<dbReference type="InterPro" id="IPR011016">
    <property type="entry name" value="Znf_RING-CH"/>
</dbReference>
<evidence type="ECO:0000256" key="15">
    <source>
        <dbReference type="RuleBase" id="RU367090"/>
    </source>
</evidence>
<evidence type="ECO:0000256" key="3">
    <source>
        <dbReference type="ARBA" id="ARBA00004906"/>
    </source>
</evidence>
<dbReference type="Pfam" id="PF22958">
    <property type="entry name" value="Ltn1_1st"/>
    <property type="match status" value="1"/>
</dbReference>
<organism evidence="18 19">
    <name type="scientific">Digitaria exilis</name>
    <dbReference type="NCBI Taxonomy" id="1010633"/>
    <lineage>
        <taxon>Eukaryota</taxon>
        <taxon>Viridiplantae</taxon>
        <taxon>Streptophyta</taxon>
        <taxon>Embryophyta</taxon>
        <taxon>Tracheophyta</taxon>
        <taxon>Spermatophyta</taxon>
        <taxon>Magnoliopsida</taxon>
        <taxon>Liliopsida</taxon>
        <taxon>Poales</taxon>
        <taxon>Poaceae</taxon>
        <taxon>PACMAD clade</taxon>
        <taxon>Panicoideae</taxon>
        <taxon>Panicodae</taxon>
        <taxon>Paniceae</taxon>
        <taxon>Anthephorinae</taxon>
        <taxon>Digitaria</taxon>
    </lineage>
</organism>
<evidence type="ECO:0000256" key="7">
    <source>
        <dbReference type="ARBA" id="ARBA00022490"/>
    </source>
</evidence>
<accession>A0A835AEK0</accession>
<proteinExistence type="inferred from homology"/>
<evidence type="ECO:0000256" key="16">
    <source>
        <dbReference type="SAM" id="MobiDB-lite"/>
    </source>
</evidence>
<comment type="subunit">
    <text evidence="15">Component of the ribosome quality control complex (RQC).</text>
</comment>
<dbReference type="InterPro" id="IPR039795">
    <property type="entry name" value="LTN1/Rkr1"/>
</dbReference>
<dbReference type="Pfam" id="PF23009">
    <property type="entry name" value="UBC_like"/>
    <property type="match status" value="1"/>
</dbReference>
<evidence type="ECO:0000256" key="4">
    <source>
        <dbReference type="ARBA" id="ARBA00007997"/>
    </source>
</evidence>
<dbReference type="Gene3D" id="1.25.10.10">
    <property type="entry name" value="Leucine-rich Repeat Variant"/>
    <property type="match status" value="1"/>
</dbReference>
<dbReference type="GO" id="GO:0061630">
    <property type="term" value="F:ubiquitin protein ligase activity"/>
    <property type="evidence" value="ECO:0007669"/>
    <property type="project" value="UniProtKB-UniRule"/>
</dbReference>
<dbReference type="InterPro" id="IPR054477">
    <property type="entry name" value="LTN1_E3_ligase_6th"/>
</dbReference>
<comment type="similarity">
    <text evidence="4 15">Belongs to the LTN1 family.</text>
</comment>
<keyword evidence="12 15" id="KW-0833">Ubl conjugation pathway</keyword>
<feature type="compositionally biased region" description="Basic residues" evidence="16">
    <location>
        <begin position="19"/>
        <end position="28"/>
    </location>
</feature>
<dbReference type="Proteomes" id="UP000636709">
    <property type="component" value="Unassembled WGS sequence"/>
</dbReference>
<feature type="domain" description="RING-type" evidence="17">
    <location>
        <begin position="1940"/>
        <end position="1987"/>
    </location>
</feature>
<dbReference type="EMBL" id="JACEFO010002535">
    <property type="protein sequence ID" value="KAF8656718.1"/>
    <property type="molecule type" value="Genomic_DNA"/>
</dbReference>
<dbReference type="GO" id="GO:0005829">
    <property type="term" value="C:cytosol"/>
    <property type="evidence" value="ECO:0007669"/>
    <property type="project" value="UniProtKB-SubCell"/>
</dbReference>
<comment type="subcellular location">
    <subcellularLocation>
        <location evidence="2">Cytoplasm</location>
        <location evidence="2">Cytosol</location>
    </subcellularLocation>
</comment>
<keyword evidence="9 15" id="KW-0479">Metal-binding</keyword>
<dbReference type="GO" id="GO:0008270">
    <property type="term" value="F:zinc ion binding"/>
    <property type="evidence" value="ECO:0007669"/>
    <property type="project" value="UniProtKB-KW"/>
</dbReference>
<evidence type="ECO:0000256" key="11">
    <source>
        <dbReference type="ARBA" id="ARBA00022771"/>
    </source>
</evidence>
<dbReference type="InterPro" id="IPR054478">
    <property type="entry name" value="LTN1_UBC"/>
</dbReference>
<dbReference type="GO" id="GO:0072344">
    <property type="term" value="P:rescue of stalled ribosome"/>
    <property type="evidence" value="ECO:0007669"/>
    <property type="project" value="UniProtKB-UniRule"/>
</dbReference>
<dbReference type="SMART" id="SM00744">
    <property type="entry name" value="RINGv"/>
    <property type="match status" value="1"/>
</dbReference>
<dbReference type="GO" id="GO:0043023">
    <property type="term" value="F:ribosomal large subunit binding"/>
    <property type="evidence" value="ECO:0007669"/>
    <property type="project" value="TreeGrafter"/>
</dbReference>
<evidence type="ECO:0000256" key="5">
    <source>
        <dbReference type="ARBA" id="ARBA00012483"/>
    </source>
</evidence>
<dbReference type="GO" id="GO:1990116">
    <property type="term" value="P:ribosome-associated ubiquitin-dependent protein catabolic process"/>
    <property type="evidence" value="ECO:0007669"/>
    <property type="project" value="UniProtKB-UniRule"/>
</dbReference>
<dbReference type="InterPro" id="IPR016024">
    <property type="entry name" value="ARM-type_fold"/>
</dbReference>
<comment type="function">
    <text evidence="15">E3 ubiquitin-protein ligase. Component of the ribosome quality control complex (RQC), a ribosome-associated complex that mediates ubiquitination and extraction of incompletely synthesized nascent chains for proteasomal degradation.</text>
</comment>
<dbReference type="PANTHER" id="PTHR12389:SF0">
    <property type="entry name" value="E3 UBIQUITIN-PROTEIN LIGASE LISTERIN"/>
    <property type="match status" value="1"/>
</dbReference>
<evidence type="ECO:0000256" key="1">
    <source>
        <dbReference type="ARBA" id="ARBA00000900"/>
    </source>
</evidence>
<feature type="region of interest" description="Disordered" evidence="16">
    <location>
        <begin position="1"/>
        <end position="38"/>
    </location>
</feature>
<dbReference type="FunFam" id="3.30.40.10:FF:000038">
    <property type="entry name" value="E3 ubiquitin-protein ligase listerin"/>
    <property type="match status" value="1"/>
</dbReference>
<evidence type="ECO:0000256" key="9">
    <source>
        <dbReference type="ARBA" id="ARBA00022723"/>
    </source>
</evidence>
<evidence type="ECO:0000256" key="14">
    <source>
        <dbReference type="PROSITE-ProRule" id="PRU00175"/>
    </source>
</evidence>
<name>A0A835AEK0_9POAL</name>
<dbReference type="UniPathway" id="UPA00143"/>
<evidence type="ECO:0000256" key="12">
    <source>
        <dbReference type="ARBA" id="ARBA00022786"/>
    </source>
</evidence>
<evidence type="ECO:0000256" key="10">
    <source>
        <dbReference type="ARBA" id="ARBA00022737"/>
    </source>
</evidence>
<dbReference type="InterPro" id="IPR054476">
    <property type="entry name" value="Ltn1_N"/>
</dbReference>
<dbReference type="SUPFAM" id="SSF57850">
    <property type="entry name" value="RING/U-box"/>
    <property type="match status" value="1"/>
</dbReference>
<keyword evidence="8 15" id="KW-0808">Transferase</keyword>
<dbReference type="EC" id="2.3.2.27" evidence="5 15"/>
<dbReference type="Pfam" id="PF13639">
    <property type="entry name" value="zf-RING_2"/>
    <property type="match status" value="1"/>
</dbReference>
<dbReference type="Pfam" id="PF22999">
    <property type="entry name" value="LTN1_E3_ligase_6th"/>
    <property type="match status" value="1"/>
</dbReference>
<dbReference type="InterPro" id="IPR011989">
    <property type="entry name" value="ARM-like"/>
</dbReference>
<comment type="caution">
    <text evidence="18">The sequence shown here is derived from an EMBL/GenBank/DDBJ whole genome shotgun (WGS) entry which is preliminary data.</text>
</comment>
<dbReference type="PROSITE" id="PS50089">
    <property type="entry name" value="ZF_RING_2"/>
    <property type="match status" value="1"/>
</dbReference>
<sequence length="1990" mass="222871">MGQLSRRKYSSWAGYVAKARSKSERKKKTEPNTNSPNRNQTKFFISVCIWSVPAQVLLPSSSSADSCGGGVAAAVGVPGETRGSAPMGKQKGRASSSGMAASLVPHAQGAVPTVGFGGYHGAVRVEPAAPSDSDDPIRLTPDVDGEVLQNLKRLGRKDPTTKLKALSALSILFAQKPGEEVVQIVPQWAFEYKRLLLDYNREVRRATHEAMSSLVTAIKKGIAPHLKSLMGPWWFSQFDPAPEVAQAARRSFEAAFPQSERRLDALMLCVKETFLYLSENLKLTTQALSDKATPMDELEDMHQRVISSSLLAMATLIDILLGVKLQNCDVDSTSTENRSLLKVRSATLSSAEAAFCMHKCFLDVLKSKSATVRSATYSLLTSYIKHVPHVFDEETLKKLSPTLLGAFHEKDASCHSSMWNTILVFSRKFPEAWSYCNIHKLVLSRLWNFLQNGCYGSKQVSYPLLVQFLDSIPPKAVTGQQFIFDFLHNLWAGRNQRQLSAADSLAFCNAFKQSFLWLLENVSRYSGEDSSDDTPIKLITDILAKIVWRDYLLLSGDTTSGGVQLSHKNSGLAANTQYLVYYLQDLEKCIVEILDVIADTEDHLLNVSCELLVRGCLDIIQQGEKLPKFQDHVEQLVSFFLSLDQLVVNKGKTWPLERLARPLVEQSLPAIKFTDTPSLVKLLSVLVEIFGPIPLFLKNCQKYDKKSDVKSYLELFNDDLLPWCFNGKCSTYKSKIDLLLSLFQDESFFEQWCSIIKYTRAEQKHSIDHKISNIKDRLELLTLVLQNVRERITRGKLRNLQKNGYLPEHWRHDLLDSTAASVLCDLPASDLHVSFLCAALGDSDQEDQICFLSAETVHKVLRSILKDLASVLMASTFEWARLAYSLLLPSEPEHSKLPEGNPLPNNFEMAQFAFKVLQGSFFSLGRLEEDSAFPSILAALFVIEWECSMSLAIDDGNDLEGHIEDMDVGSSMYRSSKYYLDDKMHLKVNLAESIHLFYQSLSPSFWNNLRSCTLNRLANILAQSVRCSVFQTRSIHVERTAVLCSEWVVEMLKLLCLDDINLQIFFDLLLSEGEYWPLWLKPCLQNGHASVKVELEPVITDEIELKHERFVAFVDRLILNRGFSEVILGIPGNLHRVTSQAIDITPPSSSLSRAWIAGEILCTWTWEGGSALKTFLPSLVQYMKEEPRLAVGIVSLLLETLLDGALMHGSGPWVLFNAWHLYDNEIGKIQDRFVRALVALLFTTNTKDCLWREDDALAFFEQLLSKLFMGSTVNRKCLKILPFVMSTIIKPSPQKLNEDSSYGDLVGKSISSWLEATISCLSSSPREVPVQDIEDWMQVALSCFPLSVTGGAQRLVVAVGREISDAEISLMLTLFHKYQIFYNSVASSLPTNKTVISRIVELLGVKLTAIMVGYCWTKLQENDWHFVFRMVFKCIESSALLVEEITDGINDAVMNQISSEDALEKLKLVVSTTDKFTLSLAESALVALCHLSHLVNLQEAENSQSLQLIRSGDYVDSTNKMVESTLRLFLATGVSEAIAKSFGEEASSIISSSRHAYLHFWELVASFIKNASPQIRRSALESMELWGLTKGPVSGLYSILFSSQPIFHLQFAAFSLLLSEPFCQLSLLKDSSLGDIGCSAQQSDISQSAELVPDSEKTLYLTDELSVLVEFPTSELLKTDLTAQDRVDVFIAWALLLSHLQSLPSSSIIRENVLQYVQEKVSPCILDCIFQHIPLKTAAPSGKKKDNELMPEAEAAAKASKDTIVTCSLLPYVESLSTVGTWQMASLAGSLYGMMIRLLPSFVRTWFTNLRDRSLSHSIELFTRQWCSPPLLLDEFSQVKDSVYADENFSVTVNRSAYEIVATYKKEETGIDLVIRLPNCYPLRHVEVECTRSLGISEVKCRKWLLSLTSFVRNQNGAIAEAIRTWKSNFDKEFEGVEECPICYSIIHTSNHSVPRLACKTCKHKFHGACLYKWFSTSNKSTCPLCQTPF</sequence>
<evidence type="ECO:0000256" key="8">
    <source>
        <dbReference type="ARBA" id="ARBA00022679"/>
    </source>
</evidence>
<evidence type="ECO:0000259" key="17">
    <source>
        <dbReference type="PROSITE" id="PS50089"/>
    </source>
</evidence>
<dbReference type="GO" id="GO:0016567">
    <property type="term" value="P:protein ubiquitination"/>
    <property type="evidence" value="ECO:0007669"/>
    <property type="project" value="UniProtKB-UniPathway"/>
</dbReference>
<protein>
    <recommendedName>
        <fullName evidence="6 15">E3 ubiquitin-protein ligase listerin</fullName>
        <ecNumber evidence="5 15">2.3.2.27</ecNumber>
    </recommendedName>
    <alternativeName>
        <fullName evidence="15">RING-type E3 ubiquitin transferase listerin</fullName>
    </alternativeName>
</protein>
<dbReference type="InterPro" id="IPR001841">
    <property type="entry name" value="Znf_RING"/>
</dbReference>
<keyword evidence="7" id="KW-0963">Cytoplasm</keyword>
<keyword evidence="10" id="KW-0677">Repeat</keyword>
<keyword evidence="19" id="KW-1185">Reference proteome</keyword>
<keyword evidence="13 15" id="KW-0862">Zinc</keyword>
<evidence type="ECO:0000256" key="2">
    <source>
        <dbReference type="ARBA" id="ARBA00004514"/>
    </source>
</evidence>
<evidence type="ECO:0000313" key="18">
    <source>
        <dbReference type="EMBL" id="KAF8656718.1"/>
    </source>
</evidence>
<evidence type="ECO:0000256" key="13">
    <source>
        <dbReference type="ARBA" id="ARBA00022833"/>
    </source>
</evidence>
<evidence type="ECO:0000313" key="19">
    <source>
        <dbReference type="Proteomes" id="UP000636709"/>
    </source>
</evidence>
<keyword evidence="11 14" id="KW-0863">Zinc-finger</keyword>
<dbReference type="InterPro" id="IPR039804">
    <property type="entry name" value="RING-CH-C4HC3_LTN1"/>
</dbReference>
<comment type="pathway">
    <text evidence="3 15">Protein modification; protein ubiquitination.</text>
</comment>